<feature type="transmembrane region" description="Helical" evidence="8">
    <location>
        <begin position="160"/>
        <end position="180"/>
    </location>
</feature>
<dbReference type="CDD" id="cd06550">
    <property type="entry name" value="TM_ABC_iron-siderophores_like"/>
    <property type="match status" value="1"/>
</dbReference>
<sequence>MWVRYLVYGLPLAVFLVSISVGAYPIPIYDVVMVVSAKLASLFSTAVSVVTFGVVSPAVNLHYPTTYEVVIVGIRMPRVVFSMAVGAALALSGLILQAMFKNPLVDSYILGISSGAAFGATLAIGFLAVASVTPIAFVFALLAVFMTYSLARIGGSVTPVSLVLAGIIVNALFTALTSLLKFLMEHNRLAAAVYWLMGSFSGVGWDAVVVAVPVISALGALAYLLRWRLDVLSFGEEAKTLGVDVEKLKALFVLVATLLTAVSVAYSGIIGWVGLMVPHIMRMAFGPSHRGLVPLTIAGGAAFMGAADTLARTVATFEIPVGILTTVLGVPFFIYLLRKTGGRWHA</sequence>
<dbReference type="STRING" id="444157.Tneu_0372"/>
<proteinExistence type="inferred from homology"/>
<feature type="transmembrane region" description="Helical" evidence="8">
    <location>
        <begin position="319"/>
        <end position="337"/>
    </location>
</feature>
<comment type="similarity">
    <text evidence="2">Belongs to the binding-protein-dependent transport system permease family. FecCD subfamily.</text>
</comment>
<dbReference type="SUPFAM" id="SSF81345">
    <property type="entry name" value="ABC transporter involved in vitamin B12 uptake, BtuC"/>
    <property type="match status" value="1"/>
</dbReference>
<protein>
    <submittedName>
        <fullName evidence="9">Transport system permease protein</fullName>
    </submittedName>
</protein>
<dbReference type="GO" id="GO:0033214">
    <property type="term" value="P:siderophore-iron import into cell"/>
    <property type="evidence" value="ECO:0007669"/>
    <property type="project" value="TreeGrafter"/>
</dbReference>
<keyword evidence="6 8" id="KW-1133">Transmembrane helix</keyword>
<dbReference type="FunFam" id="1.10.3470.10:FF:000001">
    <property type="entry name" value="Vitamin B12 ABC transporter permease BtuC"/>
    <property type="match status" value="1"/>
</dbReference>
<name>B1YBT8_PYRNV</name>
<keyword evidence="3" id="KW-0813">Transport</keyword>
<evidence type="ECO:0000313" key="9">
    <source>
        <dbReference type="EMBL" id="ACB39322.1"/>
    </source>
</evidence>
<dbReference type="EMBL" id="CP001014">
    <property type="protein sequence ID" value="ACB39322.1"/>
    <property type="molecule type" value="Genomic_DNA"/>
</dbReference>
<feature type="transmembrane region" description="Helical" evidence="8">
    <location>
        <begin position="192"/>
        <end position="225"/>
    </location>
</feature>
<feature type="transmembrane region" description="Helical" evidence="8">
    <location>
        <begin position="121"/>
        <end position="148"/>
    </location>
</feature>
<keyword evidence="5 8" id="KW-0812">Transmembrane</keyword>
<dbReference type="Gene3D" id="1.10.3470.10">
    <property type="entry name" value="ABC transporter involved in vitamin B12 uptake, BtuC"/>
    <property type="match status" value="1"/>
</dbReference>
<keyword evidence="4" id="KW-1003">Cell membrane</keyword>
<dbReference type="GeneID" id="6165161"/>
<dbReference type="Pfam" id="PF01032">
    <property type="entry name" value="FecCD"/>
    <property type="match status" value="1"/>
</dbReference>
<dbReference type="PANTHER" id="PTHR30472:SF70">
    <property type="entry name" value="MOLYBDATE IMPORT SYSTEM PERMEASE PROTEIN MOLB"/>
    <property type="match status" value="1"/>
</dbReference>
<evidence type="ECO:0000256" key="4">
    <source>
        <dbReference type="ARBA" id="ARBA00022475"/>
    </source>
</evidence>
<dbReference type="GO" id="GO:0022857">
    <property type="term" value="F:transmembrane transporter activity"/>
    <property type="evidence" value="ECO:0007669"/>
    <property type="project" value="InterPro"/>
</dbReference>
<comment type="subcellular location">
    <subcellularLocation>
        <location evidence="1">Cell membrane</location>
        <topology evidence="1">Multi-pass membrane protein</topology>
    </subcellularLocation>
</comment>
<dbReference type="GO" id="GO:0005886">
    <property type="term" value="C:plasma membrane"/>
    <property type="evidence" value="ECO:0007669"/>
    <property type="project" value="UniProtKB-SubCell"/>
</dbReference>
<feature type="transmembrane region" description="Helical" evidence="8">
    <location>
        <begin position="39"/>
        <end position="59"/>
    </location>
</feature>
<dbReference type="PANTHER" id="PTHR30472">
    <property type="entry name" value="FERRIC ENTEROBACTIN TRANSPORT SYSTEM PERMEASE PROTEIN"/>
    <property type="match status" value="1"/>
</dbReference>
<dbReference type="HOGENOM" id="CLU_013016_0_2_2"/>
<evidence type="ECO:0000256" key="5">
    <source>
        <dbReference type="ARBA" id="ARBA00022692"/>
    </source>
</evidence>
<evidence type="ECO:0000313" key="10">
    <source>
        <dbReference type="Proteomes" id="UP000001694"/>
    </source>
</evidence>
<feature type="transmembrane region" description="Helical" evidence="8">
    <location>
        <begin position="79"/>
        <end position="100"/>
    </location>
</feature>
<dbReference type="OrthoDB" id="57034at2157"/>
<evidence type="ECO:0000256" key="8">
    <source>
        <dbReference type="SAM" id="Phobius"/>
    </source>
</evidence>
<evidence type="ECO:0000256" key="6">
    <source>
        <dbReference type="ARBA" id="ARBA00022989"/>
    </source>
</evidence>
<organism evidence="9 10">
    <name type="scientific">Pyrobaculum neutrophilum (strain DSM 2338 / JCM 9278 / NBRC 100436 / V24Sta)</name>
    <name type="common">Thermoproteus neutrophilus</name>
    <dbReference type="NCBI Taxonomy" id="444157"/>
    <lineage>
        <taxon>Archaea</taxon>
        <taxon>Thermoproteota</taxon>
        <taxon>Thermoprotei</taxon>
        <taxon>Thermoproteales</taxon>
        <taxon>Thermoproteaceae</taxon>
        <taxon>Pyrobaculum</taxon>
    </lineage>
</organism>
<evidence type="ECO:0000256" key="3">
    <source>
        <dbReference type="ARBA" id="ARBA00022448"/>
    </source>
</evidence>
<dbReference type="eggNOG" id="arCOG01007">
    <property type="taxonomic scope" value="Archaea"/>
</dbReference>
<keyword evidence="7 8" id="KW-0472">Membrane</keyword>
<accession>B1YBT8</accession>
<reference evidence="9" key="1">
    <citation type="submission" date="2008-03" db="EMBL/GenBank/DDBJ databases">
        <title>Complete sequence of Thermoproteus neutrophilus V24Sta.</title>
        <authorList>
            <consortium name="US DOE Joint Genome Institute"/>
            <person name="Copeland A."/>
            <person name="Lucas S."/>
            <person name="Lapidus A."/>
            <person name="Glavina del Rio T."/>
            <person name="Dalin E."/>
            <person name="Tice H."/>
            <person name="Bruce D."/>
            <person name="Goodwin L."/>
            <person name="Pitluck S."/>
            <person name="Sims D."/>
            <person name="Brettin T."/>
            <person name="Detter J.C."/>
            <person name="Han C."/>
            <person name="Kuske C.R."/>
            <person name="Schmutz J."/>
            <person name="Larimer F."/>
            <person name="Land M."/>
            <person name="Hauser L."/>
            <person name="Kyrpides N."/>
            <person name="Mikhailova N."/>
            <person name="Biddle J.F."/>
            <person name="Zhang Z."/>
            <person name="Fitz-Gibbon S.T."/>
            <person name="Lowe T.M."/>
            <person name="Saltikov C."/>
            <person name="House C.H."/>
            <person name="Richardson P."/>
        </authorList>
    </citation>
    <scope>NUCLEOTIDE SEQUENCE [LARGE SCALE GENOMIC DNA]</scope>
    <source>
        <strain evidence="9">V24Sta</strain>
    </source>
</reference>
<feature type="transmembrane region" description="Helical" evidence="8">
    <location>
        <begin position="250"/>
        <end position="277"/>
    </location>
</feature>
<dbReference type="RefSeq" id="WP_012349742.1">
    <property type="nucleotide sequence ID" value="NC_010525.1"/>
</dbReference>
<dbReference type="InterPro" id="IPR037294">
    <property type="entry name" value="ABC_BtuC-like"/>
</dbReference>
<evidence type="ECO:0000256" key="2">
    <source>
        <dbReference type="ARBA" id="ARBA00007935"/>
    </source>
</evidence>
<dbReference type="Proteomes" id="UP000001694">
    <property type="component" value="Chromosome"/>
</dbReference>
<gene>
    <name evidence="9" type="ordered locus">Tneu_0372</name>
</gene>
<dbReference type="AlphaFoldDB" id="B1YBT8"/>
<dbReference type="KEGG" id="tne:Tneu_0372"/>
<feature type="transmembrane region" description="Helical" evidence="8">
    <location>
        <begin position="6"/>
        <end position="27"/>
    </location>
</feature>
<evidence type="ECO:0000256" key="1">
    <source>
        <dbReference type="ARBA" id="ARBA00004651"/>
    </source>
</evidence>
<keyword evidence="10" id="KW-1185">Reference proteome</keyword>
<evidence type="ECO:0000256" key="7">
    <source>
        <dbReference type="ARBA" id="ARBA00023136"/>
    </source>
</evidence>
<dbReference type="InterPro" id="IPR000522">
    <property type="entry name" value="ABC_transptr_permease_BtuC"/>
</dbReference>